<accession>A0A840SWQ9</accession>
<feature type="transmembrane region" description="Helical" evidence="6">
    <location>
        <begin position="276"/>
        <end position="297"/>
    </location>
</feature>
<keyword evidence="9" id="KW-1185">Reference proteome</keyword>
<feature type="transmembrane region" description="Helical" evidence="6">
    <location>
        <begin position="6"/>
        <end position="31"/>
    </location>
</feature>
<dbReference type="AlphaFoldDB" id="A0A840SWQ9"/>
<evidence type="ECO:0000256" key="3">
    <source>
        <dbReference type="ARBA" id="ARBA00022692"/>
    </source>
</evidence>
<organism evidence="8 9">
    <name type="scientific">Amaricoccus macauensis</name>
    <dbReference type="NCBI Taxonomy" id="57001"/>
    <lineage>
        <taxon>Bacteria</taxon>
        <taxon>Pseudomonadati</taxon>
        <taxon>Pseudomonadota</taxon>
        <taxon>Alphaproteobacteria</taxon>
        <taxon>Rhodobacterales</taxon>
        <taxon>Paracoccaceae</taxon>
        <taxon>Amaricoccus</taxon>
    </lineage>
</organism>
<feature type="transmembrane region" description="Helical" evidence="6">
    <location>
        <begin position="309"/>
        <end position="328"/>
    </location>
</feature>
<evidence type="ECO:0000256" key="6">
    <source>
        <dbReference type="SAM" id="Phobius"/>
    </source>
</evidence>
<name>A0A840SWQ9_9RHOB</name>
<evidence type="ECO:0000256" key="4">
    <source>
        <dbReference type="ARBA" id="ARBA00022989"/>
    </source>
</evidence>
<gene>
    <name evidence="8" type="ORF">HNP73_003489</name>
</gene>
<dbReference type="RefSeq" id="WP_184152485.1">
    <property type="nucleotide sequence ID" value="NZ_JACHFM010000003.1"/>
</dbReference>
<keyword evidence="3 6" id="KW-0812">Transmembrane</keyword>
<proteinExistence type="predicted"/>
<dbReference type="PANTHER" id="PTHR35007">
    <property type="entry name" value="INTEGRAL MEMBRANE PROTEIN-RELATED"/>
    <property type="match status" value="1"/>
</dbReference>
<dbReference type="Gene3D" id="1.20.81.30">
    <property type="entry name" value="Type II secretion system (T2SS), domain F"/>
    <property type="match status" value="1"/>
</dbReference>
<dbReference type="InterPro" id="IPR042094">
    <property type="entry name" value="T2SS_GspF_sf"/>
</dbReference>
<keyword evidence="2" id="KW-1003">Cell membrane</keyword>
<comment type="subcellular location">
    <subcellularLocation>
        <location evidence="1">Cell membrane</location>
        <topology evidence="1">Multi-pass membrane protein</topology>
    </subcellularLocation>
</comment>
<protein>
    <submittedName>
        <fullName evidence="8">Tight adherence protein B</fullName>
    </submittedName>
</protein>
<dbReference type="Pfam" id="PF00482">
    <property type="entry name" value="T2SSF"/>
    <property type="match status" value="1"/>
</dbReference>
<comment type="caution">
    <text evidence="8">The sequence shown here is derived from an EMBL/GenBank/DDBJ whole genome shotgun (WGS) entry which is preliminary data.</text>
</comment>
<dbReference type="InterPro" id="IPR018076">
    <property type="entry name" value="T2SS_GspF_dom"/>
</dbReference>
<evidence type="ECO:0000313" key="8">
    <source>
        <dbReference type="EMBL" id="MBB5223542.1"/>
    </source>
</evidence>
<evidence type="ECO:0000256" key="1">
    <source>
        <dbReference type="ARBA" id="ARBA00004651"/>
    </source>
</evidence>
<evidence type="ECO:0000259" key="7">
    <source>
        <dbReference type="Pfam" id="PF00482"/>
    </source>
</evidence>
<keyword evidence="4 6" id="KW-1133">Transmembrane helix</keyword>
<dbReference type="EMBL" id="JACHFM010000003">
    <property type="protein sequence ID" value="MBB5223542.1"/>
    <property type="molecule type" value="Genomic_DNA"/>
</dbReference>
<dbReference type="PANTHER" id="PTHR35007:SF1">
    <property type="entry name" value="PILUS ASSEMBLY PROTEIN"/>
    <property type="match status" value="1"/>
</dbReference>
<feature type="transmembrane region" description="Helical" evidence="6">
    <location>
        <begin position="130"/>
        <end position="152"/>
    </location>
</feature>
<keyword evidence="5 6" id="KW-0472">Membrane</keyword>
<feature type="transmembrane region" description="Helical" evidence="6">
    <location>
        <begin position="100"/>
        <end position="124"/>
    </location>
</feature>
<evidence type="ECO:0000256" key="5">
    <source>
        <dbReference type="ARBA" id="ARBA00023136"/>
    </source>
</evidence>
<evidence type="ECO:0000256" key="2">
    <source>
        <dbReference type="ARBA" id="ARBA00022475"/>
    </source>
</evidence>
<evidence type="ECO:0000313" key="9">
    <source>
        <dbReference type="Proteomes" id="UP000549457"/>
    </source>
</evidence>
<feature type="domain" description="Type II secretion system protein GspF" evidence="7">
    <location>
        <begin position="168"/>
        <end position="293"/>
    </location>
</feature>
<sequence>MSGNLIVAAALFLASATVAISLGLFALSVVLKAQGAHRKRLARVGRQRISGRINFEDAHLSLLKPKQEQGALVGVSRGLARVLPLLEQGRLRAQFVRAGLGWSVTTFVALSIVLGAALALGLTLATGSSLLVTLLPCLVIAMLLMDALVRLLGNRLSQRFMKQLPAALDTIIRGIRSGLPVIECITSVGQEFDEPVRGHFRSVSERVALGEPIDAALWRVARVVDRPEMDFLAIAISIQMETGGSLSEALGNLADLLRARERMKLKIKAISSEAKASALIIGALPFLMLGLLMMMSPDYVMTLFHDPRGHMMLGCGLGSIGVGALVMWRMTQFEI</sequence>
<dbReference type="GO" id="GO:0005886">
    <property type="term" value="C:plasma membrane"/>
    <property type="evidence" value="ECO:0007669"/>
    <property type="project" value="UniProtKB-SubCell"/>
</dbReference>
<dbReference type="Proteomes" id="UP000549457">
    <property type="component" value="Unassembled WGS sequence"/>
</dbReference>
<reference evidence="8 9" key="1">
    <citation type="submission" date="2020-08" db="EMBL/GenBank/DDBJ databases">
        <title>Genomic Encyclopedia of Type Strains, Phase IV (KMG-IV): sequencing the most valuable type-strain genomes for metagenomic binning, comparative biology and taxonomic classification.</title>
        <authorList>
            <person name="Goeker M."/>
        </authorList>
    </citation>
    <scope>NUCLEOTIDE SEQUENCE [LARGE SCALE GENOMIC DNA]</scope>
    <source>
        <strain evidence="8 9">DSM 101730</strain>
    </source>
</reference>